<protein>
    <submittedName>
        <fullName evidence="2">Uncharacterized protein</fullName>
    </submittedName>
</protein>
<comment type="caution">
    <text evidence="2">The sequence shown here is derived from an EMBL/GenBank/DDBJ whole genome shotgun (WGS) entry which is preliminary data.</text>
</comment>
<evidence type="ECO:0000313" key="2">
    <source>
        <dbReference type="EMBL" id="KAK5114677.1"/>
    </source>
</evidence>
<dbReference type="EMBL" id="JAVRRL010000016">
    <property type="protein sequence ID" value="KAK5114677.1"/>
    <property type="molecule type" value="Genomic_DNA"/>
</dbReference>
<evidence type="ECO:0000256" key="1">
    <source>
        <dbReference type="SAM" id="MobiDB-lite"/>
    </source>
</evidence>
<name>A0AAN7TRM8_9PEZI</name>
<sequence>MESLHETGLLSRVPGSKATQKTAPCPISFQEQEVEETMTKMLEQQDMDRRMYIVREIIAIGTDGWGSFERYDGVVAEANEMEAKALSYAESQLERDMTEQHWPFDDFDEDG</sequence>
<dbReference type="Proteomes" id="UP001310890">
    <property type="component" value="Unassembled WGS sequence"/>
</dbReference>
<reference evidence="2" key="1">
    <citation type="submission" date="2023-08" db="EMBL/GenBank/DDBJ databases">
        <title>Black Yeasts Isolated from many extreme environments.</title>
        <authorList>
            <person name="Coleine C."/>
            <person name="Stajich J.E."/>
            <person name="Selbmann L."/>
        </authorList>
    </citation>
    <scope>NUCLEOTIDE SEQUENCE</scope>
    <source>
        <strain evidence="2">CCFEE 5401</strain>
    </source>
</reference>
<dbReference type="GO" id="GO:0005739">
    <property type="term" value="C:mitochondrion"/>
    <property type="evidence" value="ECO:0007669"/>
    <property type="project" value="TreeGrafter"/>
</dbReference>
<evidence type="ECO:0000313" key="3">
    <source>
        <dbReference type="Proteomes" id="UP001310890"/>
    </source>
</evidence>
<organism evidence="2 3">
    <name type="scientific">Meristemomyces frigidus</name>
    <dbReference type="NCBI Taxonomy" id="1508187"/>
    <lineage>
        <taxon>Eukaryota</taxon>
        <taxon>Fungi</taxon>
        <taxon>Dikarya</taxon>
        <taxon>Ascomycota</taxon>
        <taxon>Pezizomycotina</taxon>
        <taxon>Dothideomycetes</taxon>
        <taxon>Dothideomycetidae</taxon>
        <taxon>Mycosphaerellales</taxon>
        <taxon>Teratosphaeriaceae</taxon>
        <taxon>Meristemomyces</taxon>
    </lineage>
</organism>
<proteinExistence type="predicted"/>
<feature type="region of interest" description="Disordered" evidence="1">
    <location>
        <begin position="1"/>
        <end position="24"/>
    </location>
</feature>
<dbReference type="InterPro" id="IPR051035">
    <property type="entry name" value="Mito_inheritance_9"/>
</dbReference>
<gene>
    <name evidence="2" type="ORF">LTR62_002250</name>
</gene>
<dbReference type="AlphaFoldDB" id="A0AAN7TRM8"/>
<dbReference type="PANTHER" id="PTHR36091:SF2">
    <property type="entry name" value="AMINOGLYCOSIDE PHOSPHOTRANSFERASE DOMAIN-CONTAINING PROTEIN"/>
    <property type="match status" value="1"/>
</dbReference>
<dbReference type="PANTHER" id="PTHR36091">
    <property type="entry name" value="ALTERED INHERITANCE OF MITOCHONDRIA PROTEIN 9, MITOCHONDRIAL"/>
    <property type="match status" value="1"/>
</dbReference>
<accession>A0AAN7TRM8</accession>